<dbReference type="InterPro" id="IPR013325">
    <property type="entry name" value="RNA_pol_sigma_r2"/>
</dbReference>
<dbReference type="SUPFAM" id="SSF88946">
    <property type="entry name" value="Sigma2 domain of RNA polymerase sigma factors"/>
    <property type="match status" value="1"/>
</dbReference>
<keyword evidence="4" id="KW-0804">Transcription</keyword>
<dbReference type="NCBIfam" id="TIGR02937">
    <property type="entry name" value="sigma70-ECF"/>
    <property type="match status" value="1"/>
</dbReference>
<dbReference type="InterPro" id="IPR013249">
    <property type="entry name" value="RNA_pol_sigma70_r4_t2"/>
</dbReference>
<sequence>MRVVNASLTEALRRNADDLLAYFERRVVPRSEAGDLLAETMLQAWRRAENTPTDETEARMWLFGIAGNVALNHSRGRRRRNALADKLRQALDRQQEPDPAEAIAVRDAVARLDPSQAELVRLIHWDGFSITEAATIMGLNASTARGRYAAAKGRLRALIGEAASVT</sequence>
<evidence type="ECO:0000256" key="4">
    <source>
        <dbReference type="ARBA" id="ARBA00023163"/>
    </source>
</evidence>
<dbReference type="InterPro" id="IPR014284">
    <property type="entry name" value="RNA_pol_sigma-70_dom"/>
</dbReference>
<protein>
    <submittedName>
        <fullName evidence="7">RNA polymerase subunit sigma-24</fullName>
    </submittedName>
</protein>
<evidence type="ECO:0000313" key="8">
    <source>
        <dbReference type="Proteomes" id="UP000188145"/>
    </source>
</evidence>
<dbReference type="Gene3D" id="1.10.1740.10">
    <property type="match status" value="1"/>
</dbReference>
<dbReference type="Pfam" id="PF08281">
    <property type="entry name" value="Sigma70_r4_2"/>
    <property type="match status" value="1"/>
</dbReference>
<dbReference type="GO" id="GO:0003677">
    <property type="term" value="F:DNA binding"/>
    <property type="evidence" value="ECO:0007669"/>
    <property type="project" value="InterPro"/>
</dbReference>
<dbReference type="GO" id="GO:0006352">
    <property type="term" value="P:DNA-templated transcription initiation"/>
    <property type="evidence" value="ECO:0007669"/>
    <property type="project" value="InterPro"/>
</dbReference>
<dbReference type="InterPro" id="IPR013324">
    <property type="entry name" value="RNA_pol_sigma_r3/r4-like"/>
</dbReference>
<dbReference type="SUPFAM" id="SSF88659">
    <property type="entry name" value="Sigma3 and sigma4 domains of RNA polymerase sigma factors"/>
    <property type="match status" value="1"/>
</dbReference>
<dbReference type="InterPro" id="IPR039425">
    <property type="entry name" value="RNA_pol_sigma-70-like"/>
</dbReference>
<reference evidence="8" key="1">
    <citation type="submission" date="2017-02" db="EMBL/GenBank/DDBJ databases">
        <title>Tessaracoccus aquaemaris sp. nov., isolated from the intestine of a Korean rockfish, Sebastes schlegelii, in a marine aquaculture pond.</title>
        <authorList>
            <person name="Tak E.J."/>
            <person name="Bae J.-W."/>
        </authorList>
    </citation>
    <scope>NUCLEOTIDE SEQUENCE [LARGE SCALE GENOMIC DNA]</scope>
    <source>
        <strain evidence="8">NSG39</strain>
    </source>
</reference>
<proteinExistence type="inferred from homology"/>
<dbReference type="EMBL" id="CP019606">
    <property type="protein sequence ID" value="AQP49360.1"/>
    <property type="molecule type" value="Genomic_DNA"/>
</dbReference>
<name>A0A1Q2CTK1_9ACTN</name>
<evidence type="ECO:0000256" key="2">
    <source>
        <dbReference type="ARBA" id="ARBA00023015"/>
    </source>
</evidence>
<accession>A0A1Q2CTK1</accession>
<dbReference type="KEGG" id="tes:BW730_12655"/>
<feature type="domain" description="RNA polymerase sigma factor 70 region 4 type 2" evidence="6">
    <location>
        <begin position="104"/>
        <end position="155"/>
    </location>
</feature>
<dbReference type="Gene3D" id="1.10.10.10">
    <property type="entry name" value="Winged helix-like DNA-binding domain superfamily/Winged helix DNA-binding domain"/>
    <property type="match status" value="1"/>
</dbReference>
<keyword evidence="8" id="KW-1185">Reference proteome</keyword>
<evidence type="ECO:0000256" key="1">
    <source>
        <dbReference type="ARBA" id="ARBA00010641"/>
    </source>
</evidence>
<dbReference type="GO" id="GO:0016987">
    <property type="term" value="F:sigma factor activity"/>
    <property type="evidence" value="ECO:0007669"/>
    <property type="project" value="UniProtKB-KW"/>
</dbReference>
<feature type="domain" description="RNA polymerase sigma-70 region 2" evidence="5">
    <location>
        <begin position="13"/>
        <end position="80"/>
    </location>
</feature>
<evidence type="ECO:0000259" key="5">
    <source>
        <dbReference type="Pfam" id="PF04542"/>
    </source>
</evidence>
<comment type="similarity">
    <text evidence="1">Belongs to the sigma-70 factor family. ECF subfamily.</text>
</comment>
<organism evidence="7 8">
    <name type="scientific">Tessaracoccus aquimaris</name>
    <dbReference type="NCBI Taxonomy" id="1332264"/>
    <lineage>
        <taxon>Bacteria</taxon>
        <taxon>Bacillati</taxon>
        <taxon>Actinomycetota</taxon>
        <taxon>Actinomycetes</taxon>
        <taxon>Propionibacteriales</taxon>
        <taxon>Propionibacteriaceae</taxon>
        <taxon>Tessaracoccus</taxon>
    </lineage>
</organism>
<dbReference type="Pfam" id="PF04542">
    <property type="entry name" value="Sigma70_r2"/>
    <property type="match status" value="1"/>
</dbReference>
<evidence type="ECO:0000313" key="7">
    <source>
        <dbReference type="EMBL" id="AQP49360.1"/>
    </source>
</evidence>
<keyword evidence="3" id="KW-0731">Sigma factor</keyword>
<dbReference type="InterPro" id="IPR036388">
    <property type="entry name" value="WH-like_DNA-bd_sf"/>
</dbReference>
<dbReference type="PANTHER" id="PTHR43133">
    <property type="entry name" value="RNA POLYMERASE ECF-TYPE SIGMA FACTO"/>
    <property type="match status" value="1"/>
</dbReference>
<gene>
    <name evidence="7" type="ORF">BW730_12655</name>
</gene>
<dbReference type="AlphaFoldDB" id="A0A1Q2CTK1"/>
<dbReference type="InterPro" id="IPR007627">
    <property type="entry name" value="RNA_pol_sigma70_r2"/>
</dbReference>
<keyword evidence="2" id="KW-0805">Transcription regulation</keyword>
<dbReference type="PANTHER" id="PTHR43133:SF25">
    <property type="entry name" value="RNA POLYMERASE SIGMA FACTOR RFAY-RELATED"/>
    <property type="match status" value="1"/>
</dbReference>
<dbReference type="Proteomes" id="UP000188145">
    <property type="component" value="Chromosome"/>
</dbReference>
<dbReference type="OrthoDB" id="4184921at2"/>
<evidence type="ECO:0000256" key="3">
    <source>
        <dbReference type="ARBA" id="ARBA00023082"/>
    </source>
</evidence>
<evidence type="ECO:0000259" key="6">
    <source>
        <dbReference type="Pfam" id="PF08281"/>
    </source>
</evidence>